<gene>
    <name evidence="2" type="ordered locus">B005_4926</name>
</gene>
<feature type="compositionally biased region" description="Low complexity" evidence="1">
    <location>
        <begin position="82"/>
        <end position="92"/>
    </location>
</feature>
<dbReference type="PATRIC" id="fig|1205910.3.peg.4656"/>
<dbReference type="AlphaFoldDB" id="J7KYT8"/>
<dbReference type="AntiFam" id="ANF00057">
    <property type="entry name" value="Translation of E. coli type CRISPR repeat"/>
</dbReference>
<reference evidence="2 3" key="1">
    <citation type="journal article" date="2012" name="J. Bacteriol.">
        <title>Whole-Genome Sequence of Nocardiopsis alba Strain ATCC BAA-2165, Associated with Honeybees.</title>
        <authorList>
            <person name="Qiao J."/>
            <person name="Chen L."/>
            <person name="Li Y."/>
            <person name="Wang J."/>
            <person name="Zhang W."/>
            <person name="Chen S."/>
        </authorList>
    </citation>
    <scope>NUCLEOTIDE SEQUENCE [LARGE SCALE GENOMIC DNA]</scope>
    <source>
        <strain evidence="3">ATCC BAA-2165 / BE74</strain>
    </source>
</reference>
<evidence type="ECO:0000313" key="3">
    <source>
        <dbReference type="Proteomes" id="UP000003779"/>
    </source>
</evidence>
<dbReference type="AntiFam" id="ANF00006">
    <property type="entry name" value="Translation of CRISPR region"/>
</dbReference>
<name>J7KYT8_NOCAA</name>
<organism evidence="2 3">
    <name type="scientific">Nocardiopsis alba (strain ATCC BAA-2165 / BE74)</name>
    <dbReference type="NCBI Taxonomy" id="1205910"/>
    <lineage>
        <taxon>Bacteria</taxon>
        <taxon>Bacillati</taxon>
        <taxon>Actinomycetota</taxon>
        <taxon>Actinomycetes</taxon>
        <taxon>Streptosporangiales</taxon>
        <taxon>Nocardiopsidaceae</taxon>
        <taxon>Nocardiopsis</taxon>
    </lineage>
</organism>
<dbReference type="HOGENOM" id="CLU_072989_1_2_11"/>
<evidence type="ECO:0000256" key="1">
    <source>
        <dbReference type="SAM" id="MobiDB-lite"/>
    </source>
</evidence>
<proteinExistence type="predicted"/>
<dbReference type="EMBL" id="CP003788">
    <property type="protein sequence ID" value="AFR05686.1"/>
    <property type="molecule type" value="Genomic_DNA"/>
</dbReference>
<dbReference type="Proteomes" id="UP000003779">
    <property type="component" value="Chromosome"/>
</dbReference>
<evidence type="ECO:0000313" key="2">
    <source>
        <dbReference type="EMBL" id="AFR05686.1"/>
    </source>
</evidence>
<feature type="region of interest" description="Disordered" evidence="1">
    <location>
        <begin position="58"/>
        <end position="92"/>
    </location>
</feature>
<feature type="compositionally biased region" description="Basic and acidic residues" evidence="1">
    <location>
        <begin position="58"/>
        <end position="68"/>
    </location>
</feature>
<sequence length="92" mass="9685">MRGEQPGDAEAVWNIRGSSPRARGAACLRGLPRSPGGVIPACAGSREALLEAPAVWEGHPRVRGEQNRGQRQTVHPKGSSPRARGAGARADR</sequence>
<protein>
    <submittedName>
        <fullName evidence="2">Uncharacterized protein</fullName>
    </submittedName>
</protein>
<reference evidence="3" key="2">
    <citation type="submission" date="2012-08" db="EMBL/GenBank/DDBJ databases">
        <title>Whole-genome sequence of Nocardiopsis alba strain ATCC BAA-2165 associated with honeybees.</title>
        <authorList>
            <person name="Qiao J."/>
            <person name="Chen L."/>
            <person name="Li Y."/>
            <person name="Wang J."/>
            <person name="Zhang W."/>
            <person name="Chen S."/>
        </authorList>
    </citation>
    <scope>NUCLEOTIDE SEQUENCE [LARGE SCALE GENOMIC DNA]</scope>
    <source>
        <strain evidence="3">ATCC BAA-2165 / BE74</strain>
    </source>
</reference>
<accession>J7KYT8</accession>
<dbReference type="KEGG" id="nal:B005_4926"/>